<feature type="signal peptide" evidence="2">
    <location>
        <begin position="1"/>
        <end position="18"/>
    </location>
</feature>
<reference evidence="3" key="1">
    <citation type="submission" date="2022-07" db="EMBL/GenBank/DDBJ databases">
        <title>Complete Genome Sequence of the Radioresistant Bacterium Deinococcus aetherius ST0316, Isolated from the Air Dust collected in Lower Stratosphere above Japan.</title>
        <authorList>
            <person name="Satoh K."/>
            <person name="Hagiwara K."/>
            <person name="Katsumata K."/>
            <person name="Kubo A."/>
            <person name="Yokobori S."/>
            <person name="Yamagishi A."/>
            <person name="Oono Y."/>
            <person name="Narumi I."/>
        </authorList>
    </citation>
    <scope>NUCLEOTIDE SEQUENCE</scope>
    <source>
        <strain evidence="3">ST0316</strain>
    </source>
</reference>
<evidence type="ECO:0000313" key="3">
    <source>
        <dbReference type="EMBL" id="BDP41899.1"/>
    </source>
</evidence>
<feature type="compositionally biased region" description="Pro residues" evidence="1">
    <location>
        <begin position="86"/>
        <end position="98"/>
    </location>
</feature>
<feature type="chain" id="PRO_5046065602" description="Lipoprotein" evidence="2">
    <location>
        <begin position="19"/>
        <end position="169"/>
    </location>
</feature>
<evidence type="ECO:0000313" key="4">
    <source>
        <dbReference type="Proteomes" id="UP001064971"/>
    </source>
</evidence>
<keyword evidence="4" id="KW-1185">Reference proteome</keyword>
<protein>
    <recommendedName>
        <fullName evidence="5">Lipoprotein</fullName>
    </recommendedName>
</protein>
<proteinExistence type="predicted"/>
<evidence type="ECO:0008006" key="5">
    <source>
        <dbReference type="Google" id="ProtNLM"/>
    </source>
</evidence>
<evidence type="ECO:0000256" key="1">
    <source>
        <dbReference type="SAM" id="MobiDB-lite"/>
    </source>
</evidence>
<dbReference type="PROSITE" id="PS51257">
    <property type="entry name" value="PROKAR_LIPOPROTEIN"/>
    <property type="match status" value="1"/>
</dbReference>
<dbReference type="EMBL" id="AP026560">
    <property type="protein sequence ID" value="BDP41899.1"/>
    <property type="molecule type" value="Genomic_DNA"/>
</dbReference>
<sequence>MNRLAPLLPLALTLAACAPVPVRTWDARLTATARTPGGVLSFDCNPALVARQGGTTLMLSERNSFACPGTDGRATLALTIFEVTSPPAPQPPAVPGRPTPSRVPDRTSETQAQVLLVVPGGAGDAPLTYTGQARLGPYEHVGNRRLRGEFGADLGGGVSVRGSFNLVGE</sequence>
<accession>A0ABM8ADP7</accession>
<gene>
    <name evidence="3" type="ORF">DAETH_18680</name>
</gene>
<evidence type="ECO:0000256" key="2">
    <source>
        <dbReference type="SAM" id="SignalP"/>
    </source>
</evidence>
<keyword evidence="2" id="KW-0732">Signal</keyword>
<name>A0ABM8ADP7_9DEIO</name>
<dbReference type="Proteomes" id="UP001064971">
    <property type="component" value="Chromosome"/>
</dbReference>
<feature type="region of interest" description="Disordered" evidence="1">
    <location>
        <begin position="85"/>
        <end position="106"/>
    </location>
</feature>
<dbReference type="RefSeq" id="WP_264774623.1">
    <property type="nucleotide sequence ID" value="NZ_AP026560.1"/>
</dbReference>
<organism evidence="3 4">
    <name type="scientific">Deinococcus aetherius</name>
    <dbReference type="NCBI Taxonomy" id="200252"/>
    <lineage>
        <taxon>Bacteria</taxon>
        <taxon>Thermotogati</taxon>
        <taxon>Deinococcota</taxon>
        <taxon>Deinococci</taxon>
        <taxon>Deinococcales</taxon>
        <taxon>Deinococcaceae</taxon>
        <taxon>Deinococcus</taxon>
    </lineage>
</organism>